<feature type="domain" description="Insertion element IS150 protein InsJ-like helix-turn-helix" evidence="3">
    <location>
        <begin position="66"/>
        <end position="119"/>
    </location>
</feature>
<evidence type="ECO:0000313" key="4">
    <source>
        <dbReference type="EMBL" id="MFC4025463.1"/>
    </source>
</evidence>
<sequence>MAKYSEEFKIKLVTEYLYGNLGYKLLAKKYNMGSKTSIIEWVKVYKSQEMDGLKRRQTRELYPVQFKLDTIQFMLKTGASFLETAVQFNLNNPSLIRRWIKEYKEQGIEGLKPKSKGRPSMSKKNDVTP</sequence>
<dbReference type="SUPFAM" id="SSF48295">
    <property type="entry name" value="TrpR-like"/>
    <property type="match status" value="2"/>
</dbReference>
<keyword evidence="5" id="KW-1185">Reference proteome</keyword>
<feature type="region of interest" description="Disordered" evidence="2">
    <location>
        <begin position="110"/>
        <end position="129"/>
    </location>
</feature>
<dbReference type="Proteomes" id="UP001595772">
    <property type="component" value="Unassembled WGS sequence"/>
</dbReference>
<evidence type="ECO:0000256" key="1">
    <source>
        <dbReference type="ARBA" id="ARBA00038232"/>
    </source>
</evidence>
<organism evidence="4 5">
    <name type="scientific">Oceanobacillus longus</name>
    <dbReference type="NCBI Taxonomy" id="930120"/>
    <lineage>
        <taxon>Bacteria</taxon>
        <taxon>Bacillati</taxon>
        <taxon>Bacillota</taxon>
        <taxon>Bacilli</taxon>
        <taxon>Bacillales</taxon>
        <taxon>Bacillaceae</taxon>
        <taxon>Oceanobacillus</taxon>
    </lineage>
</organism>
<dbReference type="Gene3D" id="1.10.10.10">
    <property type="entry name" value="Winged helix-like DNA-binding domain superfamily/Winged helix DNA-binding domain"/>
    <property type="match status" value="2"/>
</dbReference>
<accession>A0ABV8H0U9</accession>
<evidence type="ECO:0000313" key="5">
    <source>
        <dbReference type="Proteomes" id="UP001595772"/>
    </source>
</evidence>
<dbReference type="InterPro" id="IPR055247">
    <property type="entry name" value="InsJ-like_HTH"/>
</dbReference>
<dbReference type="EMBL" id="JBHSAO010000015">
    <property type="protein sequence ID" value="MFC4025463.1"/>
    <property type="molecule type" value="Genomic_DNA"/>
</dbReference>
<dbReference type="PANTHER" id="PTHR33795">
    <property type="entry name" value="INSERTION ELEMENT IS150 PROTEIN INSJ"/>
    <property type="match status" value="1"/>
</dbReference>
<dbReference type="PANTHER" id="PTHR33795:SF1">
    <property type="entry name" value="INSERTION ELEMENT IS150 PROTEIN INSJ"/>
    <property type="match status" value="1"/>
</dbReference>
<proteinExistence type="inferred from homology"/>
<protein>
    <submittedName>
        <fullName evidence="4">Helix-turn-helix domain-containing protein</fullName>
    </submittedName>
</protein>
<name>A0ABV8H0U9_9BACI</name>
<comment type="caution">
    <text evidence="4">The sequence shown here is derived from an EMBL/GenBank/DDBJ whole genome shotgun (WGS) entry which is preliminary data.</text>
</comment>
<dbReference type="InterPro" id="IPR036388">
    <property type="entry name" value="WH-like_DNA-bd_sf"/>
</dbReference>
<gene>
    <name evidence="4" type="ORF">ACFOUV_16870</name>
</gene>
<dbReference type="InterPro" id="IPR052057">
    <property type="entry name" value="IS150/IS1296_orfA-like"/>
</dbReference>
<dbReference type="InterPro" id="IPR010921">
    <property type="entry name" value="Trp_repressor/repl_initiator"/>
</dbReference>
<dbReference type="Pfam" id="PF13518">
    <property type="entry name" value="HTH_28"/>
    <property type="match status" value="1"/>
</dbReference>
<evidence type="ECO:0000259" key="3">
    <source>
        <dbReference type="Pfam" id="PF13518"/>
    </source>
</evidence>
<comment type="similarity">
    <text evidence="1">Belongs to the IS150/IS1296 orfA family.</text>
</comment>
<dbReference type="RefSeq" id="WP_379497957.1">
    <property type="nucleotide sequence ID" value="NZ_JBHSAO010000015.1"/>
</dbReference>
<reference evidence="5" key="1">
    <citation type="journal article" date="2019" name="Int. J. Syst. Evol. Microbiol.">
        <title>The Global Catalogue of Microorganisms (GCM) 10K type strain sequencing project: providing services to taxonomists for standard genome sequencing and annotation.</title>
        <authorList>
            <consortium name="The Broad Institute Genomics Platform"/>
            <consortium name="The Broad Institute Genome Sequencing Center for Infectious Disease"/>
            <person name="Wu L."/>
            <person name="Ma J."/>
        </authorList>
    </citation>
    <scope>NUCLEOTIDE SEQUENCE [LARGE SCALE GENOMIC DNA]</scope>
    <source>
        <strain evidence="5">IBRC-M 10703</strain>
    </source>
</reference>
<evidence type="ECO:0000256" key="2">
    <source>
        <dbReference type="SAM" id="MobiDB-lite"/>
    </source>
</evidence>